<evidence type="ECO:0000256" key="2">
    <source>
        <dbReference type="SAM" id="MobiDB-lite"/>
    </source>
</evidence>
<feature type="domain" description="A-kinase anchor protein 7-like phosphoesterase" evidence="3">
    <location>
        <begin position="152"/>
        <end position="346"/>
    </location>
</feature>
<dbReference type="EMBL" id="SRMA01026400">
    <property type="protein sequence ID" value="TRY84446.1"/>
    <property type="molecule type" value="Genomic_DNA"/>
</dbReference>
<gene>
    <name evidence="5" type="ORF">DNTS_035812</name>
</gene>
<organism evidence="5 6">
    <name type="scientific">Danionella cerebrum</name>
    <dbReference type="NCBI Taxonomy" id="2873325"/>
    <lineage>
        <taxon>Eukaryota</taxon>
        <taxon>Metazoa</taxon>
        <taxon>Chordata</taxon>
        <taxon>Craniata</taxon>
        <taxon>Vertebrata</taxon>
        <taxon>Euteleostomi</taxon>
        <taxon>Actinopterygii</taxon>
        <taxon>Neopterygii</taxon>
        <taxon>Teleostei</taxon>
        <taxon>Ostariophysi</taxon>
        <taxon>Cypriniformes</taxon>
        <taxon>Danionidae</taxon>
        <taxon>Danioninae</taxon>
        <taxon>Danionella</taxon>
    </lineage>
</organism>
<feature type="region of interest" description="Disordered" evidence="2">
    <location>
        <begin position="38"/>
        <end position="84"/>
    </location>
</feature>
<dbReference type="PANTHER" id="PTHR15934">
    <property type="entry name" value="RNA 2',3'-CYCLIC PHOSPHODIESTERASE"/>
    <property type="match status" value="1"/>
</dbReference>
<evidence type="ECO:0000313" key="5">
    <source>
        <dbReference type="EMBL" id="TRY84446.1"/>
    </source>
</evidence>
<feature type="domain" description="A-kinase anchor protein 7 RI-RII subunit-binding" evidence="4">
    <location>
        <begin position="352"/>
        <end position="391"/>
    </location>
</feature>
<feature type="region of interest" description="Disordered" evidence="2">
    <location>
        <begin position="375"/>
        <end position="400"/>
    </location>
</feature>
<reference evidence="5 6" key="1">
    <citation type="journal article" date="2019" name="Sci. Data">
        <title>Hybrid genome assembly and annotation of Danionella translucida.</title>
        <authorList>
            <person name="Kadobianskyi M."/>
            <person name="Schulze L."/>
            <person name="Schuelke M."/>
            <person name="Judkewitz B."/>
        </authorList>
    </citation>
    <scope>NUCLEOTIDE SEQUENCE [LARGE SCALE GENOMIC DNA]</scope>
    <source>
        <strain evidence="5 6">Bolton</strain>
    </source>
</reference>
<dbReference type="GO" id="GO:0034237">
    <property type="term" value="F:protein kinase A regulatory subunit binding"/>
    <property type="evidence" value="ECO:0007669"/>
    <property type="project" value="TreeGrafter"/>
</dbReference>
<dbReference type="SUPFAM" id="SSF55144">
    <property type="entry name" value="LigT-like"/>
    <property type="match status" value="1"/>
</dbReference>
<dbReference type="Gene3D" id="3.90.1140.10">
    <property type="entry name" value="Cyclic phosphodiesterase"/>
    <property type="match status" value="1"/>
</dbReference>
<dbReference type="PANTHER" id="PTHR15934:SF6">
    <property type="entry name" value="A-KINASE ANCHOR PROTEIN 7 ISOFORM GAMMA"/>
    <property type="match status" value="1"/>
</dbReference>
<feature type="compositionally biased region" description="Basic residues" evidence="2">
    <location>
        <begin position="71"/>
        <end position="82"/>
    </location>
</feature>
<dbReference type="InterPro" id="IPR009097">
    <property type="entry name" value="Cyclic_Pdiesterase"/>
</dbReference>
<dbReference type="InterPro" id="IPR019511">
    <property type="entry name" value="AKAP7_RI-RII-bd_dom"/>
</dbReference>
<dbReference type="AlphaFoldDB" id="A0A553Q3E7"/>
<feature type="compositionally biased region" description="Basic and acidic residues" evidence="2">
    <location>
        <begin position="47"/>
        <end position="70"/>
    </location>
</feature>
<sequence>PFTKILLFFFYLALSLLLRLQLPLVNVIKNIRKLKKPKTQETTPLLKSEERTTKNLKAETTPEQKTEEAKKKLKKSVKKTKRDHAESLMTELPFTNIETWNELDFTASESNAKKKKRKKRKLGGTRAVGVEEDDEDDDDEEKKKKKQGSNRPNYFISVPITNPEAVELLQKQILEKDPRLSKALIPVGTLHITLLVTYLGTQEQVELASSVLTSVEAPLKALLCGQRLLLFFSGVGLFKQGVAFARIAEGGGLNTLSLMAECVRTAFEERGIVAADEKEFKPHLTFLKLSRAPKLRKLGVRRLDPGLFSDLESRVFGEECVCRVDLCSMLGKKTEDGYYQKERSVVLSLRKAEDEELLSLSKRLVDDAVSRAVQQFMEETQNGSAPKHQGTPPTEPGTER</sequence>
<dbReference type="Pfam" id="PF10470">
    <property type="entry name" value="AKAP7_RIRII_bdg"/>
    <property type="match status" value="1"/>
</dbReference>
<comment type="caution">
    <text evidence="5">The sequence shown here is derived from an EMBL/GenBank/DDBJ whole genome shotgun (WGS) entry which is preliminary data.</text>
</comment>
<dbReference type="InterPro" id="IPR019510">
    <property type="entry name" value="AKAP7-like_phosphoesterase"/>
</dbReference>
<feature type="non-terminal residue" evidence="5">
    <location>
        <position position="1"/>
    </location>
</feature>
<protein>
    <submittedName>
        <fullName evidence="5">Uncharacterized protein</fullName>
    </submittedName>
</protein>
<proteinExistence type="predicted"/>
<dbReference type="Proteomes" id="UP000316079">
    <property type="component" value="Unassembled WGS sequence"/>
</dbReference>
<feature type="compositionally biased region" description="Basic residues" evidence="2">
    <location>
        <begin position="113"/>
        <end position="123"/>
    </location>
</feature>
<feature type="region of interest" description="Disordered" evidence="2">
    <location>
        <begin position="108"/>
        <end position="156"/>
    </location>
</feature>
<evidence type="ECO:0000259" key="3">
    <source>
        <dbReference type="Pfam" id="PF10469"/>
    </source>
</evidence>
<keyword evidence="6" id="KW-1185">Reference proteome</keyword>
<comment type="subunit">
    <text evidence="1">Binds cAMP-dependent protein kinase (PKA). Interacts with PRKCA; only the cytoplasmic form is capable of interacting with PRKCA.</text>
</comment>
<accession>A0A553Q3E7</accession>
<dbReference type="GO" id="GO:0010738">
    <property type="term" value="P:regulation of protein kinase A signaling"/>
    <property type="evidence" value="ECO:0007669"/>
    <property type="project" value="TreeGrafter"/>
</dbReference>
<dbReference type="OrthoDB" id="277832at2759"/>
<evidence type="ECO:0000259" key="4">
    <source>
        <dbReference type="Pfam" id="PF10470"/>
    </source>
</evidence>
<name>A0A553Q3E7_9TELE</name>
<dbReference type="InterPro" id="IPR052641">
    <property type="entry name" value="AKAP7_isoform_gamma"/>
</dbReference>
<evidence type="ECO:0000256" key="1">
    <source>
        <dbReference type="ARBA" id="ARBA00038702"/>
    </source>
</evidence>
<dbReference type="Pfam" id="PF10469">
    <property type="entry name" value="AKAP7_NLS"/>
    <property type="match status" value="1"/>
</dbReference>
<feature type="compositionally biased region" description="Acidic residues" evidence="2">
    <location>
        <begin position="130"/>
        <end position="140"/>
    </location>
</feature>
<evidence type="ECO:0000313" key="6">
    <source>
        <dbReference type="Proteomes" id="UP000316079"/>
    </source>
</evidence>
<dbReference type="GO" id="GO:0005829">
    <property type="term" value="C:cytosol"/>
    <property type="evidence" value="ECO:0007669"/>
    <property type="project" value="TreeGrafter"/>
</dbReference>